<name>A0ABY1PQ50_9BACT</name>
<dbReference type="SUPFAM" id="SSF50494">
    <property type="entry name" value="Trypsin-like serine proteases"/>
    <property type="match status" value="1"/>
</dbReference>
<comment type="similarity">
    <text evidence="1">Belongs to the peptidase S1C family.</text>
</comment>
<keyword evidence="7" id="KW-1185">Reference proteome</keyword>
<evidence type="ECO:0000256" key="3">
    <source>
        <dbReference type="ARBA" id="ARBA00022801"/>
    </source>
</evidence>
<comment type="caution">
    <text evidence="6">The sequence shown here is derived from an EMBL/GenBank/DDBJ whole genome shotgun (WGS) entry which is preliminary data.</text>
</comment>
<dbReference type="Gene3D" id="2.30.42.10">
    <property type="match status" value="2"/>
</dbReference>
<reference evidence="6 7" key="1">
    <citation type="submission" date="2017-05" db="EMBL/GenBank/DDBJ databases">
        <authorList>
            <person name="Varghese N."/>
            <person name="Submissions S."/>
        </authorList>
    </citation>
    <scope>NUCLEOTIDE SEQUENCE [LARGE SCALE GENOMIC DNA]</scope>
    <source>
        <strain evidence="6 7">DSM 25457</strain>
    </source>
</reference>
<dbReference type="PRINTS" id="PR00834">
    <property type="entry name" value="PROTEASES2C"/>
</dbReference>
<dbReference type="InterPro" id="IPR043504">
    <property type="entry name" value="Peptidase_S1_PA_chymotrypsin"/>
</dbReference>
<feature type="transmembrane region" description="Helical" evidence="4">
    <location>
        <begin position="12"/>
        <end position="42"/>
    </location>
</feature>
<feature type="domain" description="PDZ" evidence="5">
    <location>
        <begin position="270"/>
        <end position="358"/>
    </location>
</feature>
<dbReference type="PROSITE" id="PS50106">
    <property type="entry name" value="PDZ"/>
    <property type="match status" value="2"/>
</dbReference>
<dbReference type="SMART" id="SM00228">
    <property type="entry name" value="PDZ"/>
    <property type="match status" value="2"/>
</dbReference>
<dbReference type="InterPro" id="IPR001478">
    <property type="entry name" value="PDZ"/>
</dbReference>
<dbReference type="RefSeq" id="WP_283430701.1">
    <property type="nucleotide sequence ID" value="NZ_FXUG01000001.1"/>
</dbReference>
<dbReference type="InterPro" id="IPR001940">
    <property type="entry name" value="Peptidase_S1C"/>
</dbReference>
<evidence type="ECO:0000313" key="7">
    <source>
        <dbReference type="Proteomes" id="UP001158067"/>
    </source>
</evidence>
<gene>
    <name evidence="6" type="ORF">SAMN06265222_101468</name>
</gene>
<dbReference type="PANTHER" id="PTHR22939:SF129">
    <property type="entry name" value="SERINE PROTEASE HTRA2, MITOCHONDRIAL"/>
    <property type="match status" value="1"/>
</dbReference>
<keyword evidence="4" id="KW-1133">Transmembrane helix</keyword>
<dbReference type="EMBL" id="FXUG01000001">
    <property type="protein sequence ID" value="SMP40530.1"/>
    <property type="molecule type" value="Genomic_DNA"/>
</dbReference>
<sequence length="719" mass="76541">MKCSFDSRFSSFLFSSLSFTALSFTAIGKLSVVALTVMMFLVGIGMTPVGGVARGFADEATRAVDYQVAVAERIRRITGDVLASVVSIEVIGVMQSDGEVRLDAPTTGVIVDADGHIIASSWVTQGEAASIIVTTDTGTRFPATVVGRDEHRELVLLKINPKDTVLSPLRLNVEAPTPPVGSTLVAVARYGQSAVPMVSSGVMSASDRLDGTAIQSDVRISPVFYGGPLLDLSGNVAGIVIPAVGENGADDPTAWYDSGIAFAVPSDVIAAKLDRLRQGETIQAGLLGFVIGGADPYAPGTTISTVRKRSPAERAGLKSGDELIEVGGRKVRRRQEVKLALGRFDAGEEVAIRYRRDGDETTVNVTLVETIEPLRPQSIGITLNELKVTSVLEDSPADGVLKVGDVLRSLDEGEIEDAASLRQRLWAADPETEIQFSVARASDNVDAQDKATKPIKLSMTPQSWAGPIGARSVESLPLLAETKTWKHTELRLPDVSNQAVLWHPDTSADANLEAAADESTDQAEDADETAVVDASSPGELDALLVVLLPPSQRDPKQEIEGWQELAQGHNVAVCMIASEDAERWQLAAMDAVTKVTTAAIKQCGVNPNAVAIVSPGILSGDGSSGANASAPADSMVMAVSLSTENVFHGAAFPHWVKPPAIRLRRDAPMRLLRILINKESEEDWPAWTEAIKRIGCPIQTADQVDQASLLDWCRTLRLL</sequence>
<keyword evidence="2 6" id="KW-0645">Protease</keyword>
<dbReference type="GO" id="GO:0008233">
    <property type="term" value="F:peptidase activity"/>
    <property type="evidence" value="ECO:0007669"/>
    <property type="project" value="UniProtKB-KW"/>
</dbReference>
<evidence type="ECO:0000256" key="2">
    <source>
        <dbReference type="ARBA" id="ARBA00022670"/>
    </source>
</evidence>
<dbReference type="InterPro" id="IPR009003">
    <property type="entry name" value="Peptidase_S1_PA"/>
</dbReference>
<evidence type="ECO:0000256" key="1">
    <source>
        <dbReference type="ARBA" id="ARBA00010541"/>
    </source>
</evidence>
<dbReference type="Gene3D" id="2.40.10.10">
    <property type="entry name" value="Trypsin-like serine proteases"/>
    <property type="match status" value="2"/>
</dbReference>
<dbReference type="SUPFAM" id="SSF50156">
    <property type="entry name" value="PDZ domain-like"/>
    <property type="match status" value="2"/>
</dbReference>
<accession>A0ABY1PQ50</accession>
<proteinExistence type="inferred from homology"/>
<dbReference type="PANTHER" id="PTHR22939">
    <property type="entry name" value="SERINE PROTEASE FAMILY S1C HTRA-RELATED"/>
    <property type="match status" value="1"/>
</dbReference>
<keyword evidence="4" id="KW-0472">Membrane</keyword>
<dbReference type="GO" id="GO:0006508">
    <property type="term" value="P:proteolysis"/>
    <property type="evidence" value="ECO:0007669"/>
    <property type="project" value="UniProtKB-KW"/>
</dbReference>
<protein>
    <submittedName>
        <fullName evidence="6">Serine protease, S1-C subfamily, contains C-terminal PDZ domain</fullName>
    </submittedName>
</protein>
<dbReference type="Proteomes" id="UP001158067">
    <property type="component" value="Unassembled WGS sequence"/>
</dbReference>
<dbReference type="InterPro" id="IPR036034">
    <property type="entry name" value="PDZ_sf"/>
</dbReference>
<evidence type="ECO:0000256" key="4">
    <source>
        <dbReference type="SAM" id="Phobius"/>
    </source>
</evidence>
<feature type="domain" description="PDZ" evidence="5">
    <location>
        <begin position="364"/>
        <end position="417"/>
    </location>
</feature>
<keyword evidence="4" id="KW-0812">Transmembrane</keyword>
<dbReference type="Pfam" id="PF13365">
    <property type="entry name" value="Trypsin_2"/>
    <property type="match status" value="1"/>
</dbReference>
<evidence type="ECO:0000259" key="5">
    <source>
        <dbReference type="PROSITE" id="PS50106"/>
    </source>
</evidence>
<organism evidence="6 7">
    <name type="scientific">Neorhodopirellula lusitana</name>
    <dbReference type="NCBI Taxonomy" id="445327"/>
    <lineage>
        <taxon>Bacteria</taxon>
        <taxon>Pseudomonadati</taxon>
        <taxon>Planctomycetota</taxon>
        <taxon>Planctomycetia</taxon>
        <taxon>Pirellulales</taxon>
        <taxon>Pirellulaceae</taxon>
        <taxon>Neorhodopirellula</taxon>
    </lineage>
</organism>
<keyword evidence="3" id="KW-0378">Hydrolase</keyword>
<evidence type="ECO:0000313" key="6">
    <source>
        <dbReference type="EMBL" id="SMP40530.1"/>
    </source>
</evidence>
<dbReference type="Pfam" id="PF13180">
    <property type="entry name" value="PDZ_2"/>
    <property type="match status" value="2"/>
</dbReference>